<keyword evidence="1" id="KW-1185">Reference proteome</keyword>
<organism evidence="1 2">
    <name type="scientific">Steinernema glaseri</name>
    <dbReference type="NCBI Taxonomy" id="37863"/>
    <lineage>
        <taxon>Eukaryota</taxon>
        <taxon>Metazoa</taxon>
        <taxon>Ecdysozoa</taxon>
        <taxon>Nematoda</taxon>
        <taxon>Chromadorea</taxon>
        <taxon>Rhabditida</taxon>
        <taxon>Tylenchina</taxon>
        <taxon>Panagrolaimomorpha</taxon>
        <taxon>Strongyloidoidea</taxon>
        <taxon>Steinernematidae</taxon>
        <taxon>Steinernema</taxon>
    </lineage>
</organism>
<dbReference type="WBParaSite" id="L893_g19307.t1">
    <property type="protein sequence ID" value="L893_g19307.t1"/>
    <property type="gene ID" value="L893_g19307"/>
</dbReference>
<dbReference type="Proteomes" id="UP000095287">
    <property type="component" value="Unplaced"/>
</dbReference>
<reference evidence="2" key="1">
    <citation type="submission" date="2016-11" db="UniProtKB">
        <authorList>
            <consortium name="WormBaseParasite"/>
        </authorList>
    </citation>
    <scope>IDENTIFICATION</scope>
</reference>
<sequence length="117" mass="12427">MATQLKKADIRALGKKFLLPELPVMHAKIRNCCSPRAGVLAAIVTHVPRALSLCVPLLIGTANVFGFRSSLSHFTENVNKPTQVNIGTTALGHGLSSPLLVALSPLPQLSPLYIHGV</sequence>
<dbReference type="AlphaFoldDB" id="A0A1I7YS81"/>
<accession>A0A1I7YS81</accession>
<name>A0A1I7YS81_9BILA</name>
<evidence type="ECO:0000313" key="1">
    <source>
        <dbReference type="Proteomes" id="UP000095287"/>
    </source>
</evidence>
<evidence type="ECO:0000313" key="2">
    <source>
        <dbReference type="WBParaSite" id="L893_g19307.t1"/>
    </source>
</evidence>
<proteinExistence type="predicted"/>
<protein>
    <submittedName>
        <fullName evidence="2">Sulfate_transp domain-containing protein</fullName>
    </submittedName>
</protein>